<proteinExistence type="predicted"/>
<evidence type="ECO:0000313" key="3">
    <source>
        <dbReference type="EMBL" id="ORZ04653.1"/>
    </source>
</evidence>
<feature type="signal peptide" evidence="2">
    <location>
        <begin position="1"/>
        <end position="18"/>
    </location>
</feature>
<gene>
    <name evidence="3" type="ORF">BCR42DRAFT_444135</name>
</gene>
<accession>A0A1X2HXI2</accession>
<dbReference type="Proteomes" id="UP000193560">
    <property type="component" value="Unassembled WGS sequence"/>
</dbReference>
<dbReference type="EMBL" id="MCGE01000049">
    <property type="protein sequence ID" value="ORZ04653.1"/>
    <property type="molecule type" value="Genomic_DNA"/>
</dbReference>
<evidence type="ECO:0000256" key="2">
    <source>
        <dbReference type="SAM" id="SignalP"/>
    </source>
</evidence>
<evidence type="ECO:0000313" key="4">
    <source>
        <dbReference type="Proteomes" id="UP000193560"/>
    </source>
</evidence>
<keyword evidence="4" id="KW-1185">Reference proteome</keyword>
<dbReference type="AlphaFoldDB" id="A0A1X2HXI2"/>
<evidence type="ECO:0000256" key="1">
    <source>
        <dbReference type="SAM" id="MobiDB-lite"/>
    </source>
</evidence>
<sequence>MVLYLCLLHLGSLYQWQAHPLAVTLETALPPSGTRWPWTYRPSSPTNLSPIKMASSSPLYHSGCRHSIKISWSSAMCLDAPLWLLYQVPSSHWLHKPKYRFLRGRDFFTLSPSSNSLMVQPTFSPDLPVGRYYLNQIRSTLTSSPSFPFHQHISATFSPVDDPDHSPRIHGITSELFTGLAPPFVNSTTNLATRSNMALLPPPPSSPQLSGFNTSGPPSMLYGTPTGLLPLRTVLFAPPPLSPRSSASSPPSTPPHRLLANDIFDGRSKK</sequence>
<protein>
    <submittedName>
        <fullName evidence="3">Uncharacterized protein</fullName>
    </submittedName>
</protein>
<name>A0A1X2HXI2_9FUNG</name>
<comment type="caution">
    <text evidence="3">The sequence shown here is derived from an EMBL/GenBank/DDBJ whole genome shotgun (WGS) entry which is preliminary data.</text>
</comment>
<feature type="region of interest" description="Disordered" evidence="1">
    <location>
        <begin position="239"/>
        <end position="270"/>
    </location>
</feature>
<keyword evidence="2" id="KW-0732">Signal</keyword>
<organism evidence="3 4">
    <name type="scientific">Absidia repens</name>
    <dbReference type="NCBI Taxonomy" id="90262"/>
    <lineage>
        <taxon>Eukaryota</taxon>
        <taxon>Fungi</taxon>
        <taxon>Fungi incertae sedis</taxon>
        <taxon>Mucoromycota</taxon>
        <taxon>Mucoromycotina</taxon>
        <taxon>Mucoromycetes</taxon>
        <taxon>Mucorales</taxon>
        <taxon>Cunninghamellaceae</taxon>
        <taxon>Absidia</taxon>
    </lineage>
</organism>
<reference evidence="3 4" key="1">
    <citation type="submission" date="2016-07" db="EMBL/GenBank/DDBJ databases">
        <title>Pervasive Adenine N6-methylation of Active Genes in Fungi.</title>
        <authorList>
            <consortium name="DOE Joint Genome Institute"/>
            <person name="Mondo S.J."/>
            <person name="Dannebaum R.O."/>
            <person name="Kuo R.C."/>
            <person name="Labutti K."/>
            <person name="Haridas S."/>
            <person name="Kuo A."/>
            <person name="Salamov A."/>
            <person name="Ahrendt S.R."/>
            <person name="Lipzen A."/>
            <person name="Sullivan W."/>
            <person name="Andreopoulos W.B."/>
            <person name="Clum A."/>
            <person name="Lindquist E."/>
            <person name="Daum C."/>
            <person name="Ramamoorthy G.K."/>
            <person name="Gryganskyi A."/>
            <person name="Culley D."/>
            <person name="Magnuson J.K."/>
            <person name="James T.Y."/>
            <person name="O'Malley M.A."/>
            <person name="Stajich J.E."/>
            <person name="Spatafora J.W."/>
            <person name="Visel A."/>
            <person name="Grigoriev I.V."/>
        </authorList>
    </citation>
    <scope>NUCLEOTIDE SEQUENCE [LARGE SCALE GENOMIC DNA]</scope>
    <source>
        <strain evidence="3 4">NRRL 1336</strain>
    </source>
</reference>
<feature type="chain" id="PRO_5012665343" evidence="2">
    <location>
        <begin position="19"/>
        <end position="270"/>
    </location>
</feature>